<reference evidence="1 2" key="2">
    <citation type="journal article" date="2023" name="ChemBioChem">
        <title>Acyltransferase Domain Exchange between Two Independent Type I Polyketide Synthases in the Same Producer Strain of Macrolide Antibiotics.</title>
        <authorList>
            <person name="Kudo F."/>
            <person name="Kishikawa K."/>
            <person name="Tsuboi K."/>
            <person name="Kido T."/>
            <person name="Usui T."/>
            <person name="Hashimoto J."/>
            <person name="Shin-Ya K."/>
            <person name="Miyanaga A."/>
            <person name="Eguchi T."/>
        </authorList>
    </citation>
    <scope>NUCLEOTIDE SEQUENCE [LARGE SCALE GENOMIC DNA]</scope>
    <source>
        <strain evidence="1 2">A-8890</strain>
    </source>
</reference>
<keyword evidence="2" id="KW-1185">Reference proteome</keyword>
<proteinExistence type="predicted"/>
<gene>
    <name evidence="1" type="ORF">SGFS_065230</name>
</gene>
<name>A0ABM7FDV0_9ACTN</name>
<sequence length="45" mass="4561">MKRPVTGLVFGAAVYAIAWSAGASVLWAAWAGLAAAALAYALTDH</sequence>
<dbReference type="EMBL" id="AP018448">
    <property type="protein sequence ID" value="BBC35229.1"/>
    <property type="molecule type" value="Genomic_DNA"/>
</dbReference>
<dbReference type="RefSeq" id="WP_286255417.1">
    <property type="nucleotide sequence ID" value="NZ_AP018448.1"/>
</dbReference>
<evidence type="ECO:0000313" key="1">
    <source>
        <dbReference type="EMBL" id="BBC35229.1"/>
    </source>
</evidence>
<evidence type="ECO:0000313" key="2">
    <source>
        <dbReference type="Proteomes" id="UP001321542"/>
    </source>
</evidence>
<accession>A0ABM7FDV0</accession>
<organism evidence="1 2">
    <name type="scientific">Streptomyces graminofaciens</name>
    <dbReference type="NCBI Taxonomy" id="68212"/>
    <lineage>
        <taxon>Bacteria</taxon>
        <taxon>Bacillati</taxon>
        <taxon>Actinomycetota</taxon>
        <taxon>Actinomycetes</taxon>
        <taxon>Kitasatosporales</taxon>
        <taxon>Streptomycetaceae</taxon>
        <taxon>Streptomyces</taxon>
    </lineage>
</organism>
<dbReference type="Proteomes" id="UP001321542">
    <property type="component" value="Chromosome"/>
</dbReference>
<protein>
    <submittedName>
        <fullName evidence="1">Uncharacterized protein</fullName>
    </submittedName>
</protein>
<reference evidence="1 2" key="1">
    <citation type="journal article" date="2010" name="ChemBioChem">
        <title>Cloning and characterization of the biosynthetic gene cluster of 16-membered macrolide antibiotic FD-891: involvement of a dual functional cytochrome P450 monooxygenase catalyzing epoxidation and hydroxylation.</title>
        <authorList>
            <person name="Kudo F."/>
            <person name="Motegi A."/>
            <person name="Mizoue K."/>
            <person name="Eguchi T."/>
        </authorList>
    </citation>
    <scope>NUCLEOTIDE SEQUENCE [LARGE SCALE GENOMIC DNA]</scope>
    <source>
        <strain evidence="1 2">A-8890</strain>
    </source>
</reference>